<dbReference type="AlphaFoldDB" id="A0AA39KEH9"/>
<sequence length="151" mass="17216">LTGLLLFQIALPEVKLKLRRPMSRSGCPVLAVSTVFTHTNPIHASWHLHLPSRLYKVHRYEPQFPSSQPPSNHRCLQHSYHPEHNASRSLTMSNAVSVHVRTDPARTLHLWSVWTRYSSACRLCFNGRQPLSCDSMCRVCPKNASDTTLHL</sequence>
<gene>
    <name evidence="1" type="ORF">EV420DRAFT_1542210</name>
</gene>
<accession>A0AA39KEH9</accession>
<dbReference type="RefSeq" id="XP_060330696.1">
    <property type="nucleotide sequence ID" value="XM_060473147.1"/>
</dbReference>
<keyword evidence="2" id="KW-1185">Reference proteome</keyword>
<evidence type="ECO:0000313" key="2">
    <source>
        <dbReference type="Proteomes" id="UP001175211"/>
    </source>
</evidence>
<reference evidence="1" key="1">
    <citation type="submission" date="2023-06" db="EMBL/GenBank/DDBJ databases">
        <authorList>
            <consortium name="Lawrence Berkeley National Laboratory"/>
            <person name="Ahrendt S."/>
            <person name="Sahu N."/>
            <person name="Indic B."/>
            <person name="Wong-Bajracharya J."/>
            <person name="Merenyi Z."/>
            <person name="Ke H.-M."/>
            <person name="Monk M."/>
            <person name="Kocsube S."/>
            <person name="Drula E."/>
            <person name="Lipzen A."/>
            <person name="Balint B."/>
            <person name="Henrissat B."/>
            <person name="Andreopoulos B."/>
            <person name="Martin F.M."/>
            <person name="Harder C.B."/>
            <person name="Rigling D."/>
            <person name="Ford K.L."/>
            <person name="Foster G.D."/>
            <person name="Pangilinan J."/>
            <person name="Papanicolaou A."/>
            <person name="Barry K."/>
            <person name="LaButti K."/>
            <person name="Viragh M."/>
            <person name="Koriabine M."/>
            <person name="Yan M."/>
            <person name="Riley R."/>
            <person name="Champramary S."/>
            <person name="Plett K.L."/>
            <person name="Tsai I.J."/>
            <person name="Slot J."/>
            <person name="Sipos G."/>
            <person name="Plett J."/>
            <person name="Nagy L.G."/>
            <person name="Grigoriev I.V."/>
        </authorList>
    </citation>
    <scope>NUCLEOTIDE SEQUENCE</scope>
    <source>
        <strain evidence="1">CCBAS 213</strain>
    </source>
</reference>
<dbReference type="EMBL" id="JAUEPS010000017">
    <property type="protein sequence ID" value="KAK0458426.1"/>
    <property type="molecule type" value="Genomic_DNA"/>
</dbReference>
<feature type="non-terminal residue" evidence="1">
    <location>
        <position position="151"/>
    </location>
</feature>
<dbReference type="GeneID" id="85356695"/>
<evidence type="ECO:0000313" key="1">
    <source>
        <dbReference type="EMBL" id="KAK0458426.1"/>
    </source>
</evidence>
<name>A0AA39KEH9_ARMTA</name>
<comment type="caution">
    <text evidence="1">The sequence shown here is derived from an EMBL/GenBank/DDBJ whole genome shotgun (WGS) entry which is preliminary data.</text>
</comment>
<proteinExistence type="predicted"/>
<protein>
    <submittedName>
        <fullName evidence="1">Uncharacterized protein</fullName>
    </submittedName>
</protein>
<organism evidence="1 2">
    <name type="scientific">Armillaria tabescens</name>
    <name type="common">Ringless honey mushroom</name>
    <name type="synonym">Agaricus tabescens</name>
    <dbReference type="NCBI Taxonomy" id="1929756"/>
    <lineage>
        <taxon>Eukaryota</taxon>
        <taxon>Fungi</taxon>
        <taxon>Dikarya</taxon>
        <taxon>Basidiomycota</taxon>
        <taxon>Agaricomycotina</taxon>
        <taxon>Agaricomycetes</taxon>
        <taxon>Agaricomycetidae</taxon>
        <taxon>Agaricales</taxon>
        <taxon>Marasmiineae</taxon>
        <taxon>Physalacriaceae</taxon>
        <taxon>Desarmillaria</taxon>
    </lineage>
</organism>
<dbReference type="Proteomes" id="UP001175211">
    <property type="component" value="Unassembled WGS sequence"/>
</dbReference>